<evidence type="ECO:0000256" key="1">
    <source>
        <dbReference type="SAM" id="MobiDB-lite"/>
    </source>
</evidence>
<dbReference type="SUPFAM" id="SSF46565">
    <property type="entry name" value="Chaperone J-domain"/>
    <property type="match status" value="1"/>
</dbReference>
<dbReference type="EMBL" id="JABXBU010000012">
    <property type="protein sequence ID" value="KAF8789733.1"/>
    <property type="molecule type" value="Genomic_DNA"/>
</dbReference>
<feature type="compositionally biased region" description="Low complexity" evidence="1">
    <location>
        <begin position="105"/>
        <end position="118"/>
    </location>
</feature>
<evidence type="ECO:0000313" key="2">
    <source>
        <dbReference type="EMBL" id="KAF8789733.1"/>
    </source>
</evidence>
<feature type="compositionally biased region" description="Basic and acidic residues" evidence="1">
    <location>
        <begin position="123"/>
        <end position="138"/>
    </location>
</feature>
<dbReference type="AlphaFoldDB" id="A0A8T0FLQ6"/>
<reference evidence="2" key="2">
    <citation type="submission" date="2020-06" db="EMBL/GenBank/DDBJ databases">
        <authorList>
            <person name="Sheffer M."/>
        </authorList>
    </citation>
    <scope>NUCLEOTIDE SEQUENCE</scope>
</reference>
<evidence type="ECO:0000313" key="3">
    <source>
        <dbReference type="Proteomes" id="UP000807504"/>
    </source>
</evidence>
<feature type="region of interest" description="Disordered" evidence="1">
    <location>
        <begin position="105"/>
        <end position="165"/>
    </location>
</feature>
<keyword evidence="3" id="KW-1185">Reference proteome</keyword>
<dbReference type="Proteomes" id="UP000807504">
    <property type="component" value="Unassembled WGS sequence"/>
</dbReference>
<sequence>MCNMDLISAKAALGRLLGCNVEFLPFSDLKVLIRKSKLAWHPDKNVDKDNLNEFAELFSELIDAWSVYCKYNAPSNSTQGSFSDDPKFDFQNFTQARPDLFCDESISSSDEDFIPPSQKSKKSSSESDTDSRYAREATPEYNDTPFENDFFIPSPKKTPLDFSPV</sequence>
<evidence type="ECO:0008006" key="4">
    <source>
        <dbReference type="Google" id="ProtNLM"/>
    </source>
</evidence>
<protein>
    <recommendedName>
        <fullName evidence="4">J domain-containing protein</fullName>
    </recommendedName>
</protein>
<comment type="caution">
    <text evidence="2">The sequence shown here is derived from an EMBL/GenBank/DDBJ whole genome shotgun (WGS) entry which is preliminary data.</text>
</comment>
<dbReference type="InterPro" id="IPR036869">
    <property type="entry name" value="J_dom_sf"/>
</dbReference>
<gene>
    <name evidence="2" type="ORF">HNY73_007652</name>
</gene>
<accession>A0A8T0FLQ6</accession>
<reference evidence="2" key="1">
    <citation type="journal article" date="2020" name="bioRxiv">
        <title>Chromosome-level reference genome of the European wasp spider Argiope bruennichi: a resource for studies on range expansion and evolutionary adaptation.</title>
        <authorList>
            <person name="Sheffer M.M."/>
            <person name="Hoppe A."/>
            <person name="Krehenwinkel H."/>
            <person name="Uhl G."/>
            <person name="Kuss A.W."/>
            <person name="Jensen L."/>
            <person name="Jensen C."/>
            <person name="Gillespie R.G."/>
            <person name="Hoff K.J."/>
            <person name="Prost S."/>
        </authorList>
    </citation>
    <scope>NUCLEOTIDE SEQUENCE</scope>
</reference>
<organism evidence="2 3">
    <name type="scientific">Argiope bruennichi</name>
    <name type="common">Wasp spider</name>
    <name type="synonym">Aranea bruennichi</name>
    <dbReference type="NCBI Taxonomy" id="94029"/>
    <lineage>
        <taxon>Eukaryota</taxon>
        <taxon>Metazoa</taxon>
        <taxon>Ecdysozoa</taxon>
        <taxon>Arthropoda</taxon>
        <taxon>Chelicerata</taxon>
        <taxon>Arachnida</taxon>
        <taxon>Araneae</taxon>
        <taxon>Araneomorphae</taxon>
        <taxon>Entelegynae</taxon>
        <taxon>Araneoidea</taxon>
        <taxon>Araneidae</taxon>
        <taxon>Argiope</taxon>
    </lineage>
</organism>
<proteinExistence type="predicted"/>
<name>A0A8T0FLQ6_ARGBR</name>